<dbReference type="SUPFAM" id="SSF48452">
    <property type="entry name" value="TPR-like"/>
    <property type="match status" value="2"/>
</dbReference>
<dbReference type="SMART" id="SM00028">
    <property type="entry name" value="TPR"/>
    <property type="match status" value="5"/>
</dbReference>
<protein>
    <submittedName>
        <fullName evidence="5">Tetratricopeptide TPR_4</fullName>
    </submittedName>
</protein>
<feature type="chain" id="PRO_5004163353" evidence="3">
    <location>
        <begin position="22"/>
        <end position="637"/>
    </location>
</feature>
<dbReference type="PANTHER" id="PTHR45641:SF19">
    <property type="entry name" value="NEPHROCYSTIN-3"/>
    <property type="match status" value="1"/>
</dbReference>
<dbReference type="AlphaFoldDB" id="Q026X7"/>
<evidence type="ECO:0000256" key="2">
    <source>
        <dbReference type="ARBA" id="ARBA00022803"/>
    </source>
</evidence>
<organism evidence="5">
    <name type="scientific">Solibacter usitatus (strain Ellin6076)</name>
    <dbReference type="NCBI Taxonomy" id="234267"/>
    <lineage>
        <taxon>Bacteria</taxon>
        <taxon>Pseudomonadati</taxon>
        <taxon>Acidobacteriota</taxon>
        <taxon>Terriglobia</taxon>
        <taxon>Bryobacterales</taxon>
        <taxon>Solibacteraceae</taxon>
        <taxon>Candidatus Solibacter</taxon>
    </lineage>
</organism>
<dbReference type="InterPro" id="IPR023155">
    <property type="entry name" value="Cyt_c-552/4"/>
</dbReference>
<dbReference type="KEGG" id="sus:Acid_1946"/>
<keyword evidence="2" id="KW-0802">TPR repeat</keyword>
<dbReference type="Gene3D" id="1.10.1130.10">
    <property type="entry name" value="Flavocytochrome C3, Chain A"/>
    <property type="match status" value="1"/>
</dbReference>
<dbReference type="InterPro" id="IPR019734">
    <property type="entry name" value="TPR_rpt"/>
</dbReference>
<dbReference type="Pfam" id="PF13435">
    <property type="entry name" value="Cytochrome_C554"/>
    <property type="match status" value="1"/>
</dbReference>
<keyword evidence="1" id="KW-0677">Repeat</keyword>
<sequence length="637" mass="68261" precursor="true">MTSGRRAIPVFLICMPLAAQGSAGYIGSPGCRGCHTSQFASQSKSEHARALRKSLPTDPGPGAKAQWAFGAGAKAITWVSQTGGNSIAEHGLTYYAATKSLAVTPGHKTTADLVYRTFDPAASALLCFRCHSTGPIALATKFQVQPGEPGVHCEACHGPGRAHAESSGAAPIQNPKQLSAVQINILCGSCHRQASDLDDDRDWSNAWNVRHEPSYLHRAACFRNSNGALSCLTCHDSHQPLQTAASAYDAKCSGCHQKAAHTTAVAGRSCVACHMPQVAARANLRFTNHWIGVYDLNGRRLIPTRRVVPGVQPASARSDEADGMIVPADASTLIPVYRKAVEEGEPRADSNLGLFLLRIGRNAEAEAPLRRAVALDEQNHDPAIEADREGLGLSLDIQGKRNEAIDVFRRATAGTDPRVAARASVKLAALDPEHAEEYYRNAVAAEEKGSGAGSPRVAVVLYAYARELRARNRDREAEPLLRRALSIQQAAPESDPRVTIDVLNALGNLVEGRRQLDEAEKLIRAAMALAEEKFGPESTQLATSCTYLADVLWNRKSLRAAGLLFRRAITINASLYGPDRPETAADIANLGMVMTEAGQSEAGAALLRQALAIYENTLGPNSEEARFVRGNLAKQDE</sequence>
<dbReference type="InParanoid" id="Q026X7"/>
<dbReference type="eggNOG" id="COG0457">
    <property type="taxonomic scope" value="Bacteria"/>
</dbReference>
<evidence type="ECO:0000313" key="5">
    <source>
        <dbReference type="EMBL" id="ABJ82936.1"/>
    </source>
</evidence>
<evidence type="ECO:0000256" key="3">
    <source>
        <dbReference type="SAM" id="SignalP"/>
    </source>
</evidence>
<name>Q026X7_SOLUE</name>
<dbReference type="PANTHER" id="PTHR45641">
    <property type="entry name" value="TETRATRICOPEPTIDE REPEAT PROTEIN (AFU_ORTHOLOGUE AFUA_6G03870)"/>
    <property type="match status" value="1"/>
</dbReference>
<keyword evidence="3" id="KW-0732">Signal</keyword>
<dbReference type="InterPro" id="IPR011990">
    <property type="entry name" value="TPR-like_helical_dom_sf"/>
</dbReference>
<dbReference type="Pfam" id="PF13424">
    <property type="entry name" value="TPR_12"/>
    <property type="match status" value="1"/>
</dbReference>
<accession>Q026X7</accession>
<reference evidence="5" key="1">
    <citation type="submission" date="2006-10" db="EMBL/GenBank/DDBJ databases">
        <title>Complete sequence of Solibacter usitatus Ellin6076.</title>
        <authorList>
            <consortium name="US DOE Joint Genome Institute"/>
            <person name="Copeland A."/>
            <person name="Lucas S."/>
            <person name="Lapidus A."/>
            <person name="Barry K."/>
            <person name="Detter J.C."/>
            <person name="Glavina del Rio T."/>
            <person name="Hammon N."/>
            <person name="Israni S."/>
            <person name="Dalin E."/>
            <person name="Tice H."/>
            <person name="Pitluck S."/>
            <person name="Thompson L.S."/>
            <person name="Brettin T."/>
            <person name="Bruce D."/>
            <person name="Han C."/>
            <person name="Tapia R."/>
            <person name="Gilna P."/>
            <person name="Schmutz J."/>
            <person name="Larimer F."/>
            <person name="Land M."/>
            <person name="Hauser L."/>
            <person name="Kyrpides N."/>
            <person name="Mikhailova N."/>
            <person name="Janssen P.H."/>
            <person name="Kuske C.R."/>
            <person name="Richardson P."/>
        </authorList>
    </citation>
    <scope>NUCLEOTIDE SEQUENCE</scope>
    <source>
        <strain evidence="5">Ellin6076</strain>
    </source>
</reference>
<feature type="domain" description="Cytochrome c-552/4" evidence="4">
    <location>
        <begin position="122"/>
        <end position="158"/>
    </location>
</feature>
<dbReference type="STRING" id="234267.Acid_1946"/>
<dbReference type="OrthoDB" id="112491at2"/>
<proteinExistence type="predicted"/>
<dbReference type="InterPro" id="IPR036280">
    <property type="entry name" value="Multihaem_cyt_sf"/>
</dbReference>
<evidence type="ECO:0000259" key="4">
    <source>
        <dbReference type="Pfam" id="PF13435"/>
    </source>
</evidence>
<gene>
    <name evidence="5" type="ordered locus">Acid_1946</name>
</gene>
<dbReference type="EMBL" id="CP000473">
    <property type="protein sequence ID" value="ABJ82936.1"/>
    <property type="molecule type" value="Genomic_DNA"/>
</dbReference>
<dbReference type="HOGENOM" id="CLU_429537_0_0_0"/>
<evidence type="ECO:0000256" key="1">
    <source>
        <dbReference type="ARBA" id="ARBA00022737"/>
    </source>
</evidence>
<feature type="signal peptide" evidence="3">
    <location>
        <begin position="1"/>
        <end position="21"/>
    </location>
</feature>
<dbReference type="Pfam" id="PF13374">
    <property type="entry name" value="TPR_10"/>
    <property type="match status" value="1"/>
</dbReference>
<dbReference type="Gene3D" id="1.25.40.10">
    <property type="entry name" value="Tetratricopeptide repeat domain"/>
    <property type="match status" value="2"/>
</dbReference>
<dbReference type="SUPFAM" id="SSF48695">
    <property type="entry name" value="Multiheme cytochromes"/>
    <property type="match status" value="1"/>
</dbReference>